<name>A0A8S1PUD6_9CILI</name>
<evidence type="ECO:0000313" key="2">
    <source>
        <dbReference type="Proteomes" id="UP000692954"/>
    </source>
</evidence>
<dbReference type="AlphaFoldDB" id="A0A8S1PUD6"/>
<dbReference type="EMBL" id="CAJJDN010000086">
    <property type="protein sequence ID" value="CAD8106193.1"/>
    <property type="molecule type" value="Genomic_DNA"/>
</dbReference>
<evidence type="ECO:0000313" key="1">
    <source>
        <dbReference type="EMBL" id="CAD8106193.1"/>
    </source>
</evidence>
<reference evidence="1" key="1">
    <citation type="submission" date="2021-01" db="EMBL/GenBank/DDBJ databases">
        <authorList>
            <consortium name="Genoscope - CEA"/>
            <person name="William W."/>
        </authorList>
    </citation>
    <scope>NUCLEOTIDE SEQUENCE</scope>
</reference>
<gene>
    <name evidence="1" type="ORF">PSON_ATCC_30995.1.T0860080</name>
</gene>
<dbReference type="Proteomes" id="UP000692954">
    <property type="component" value="Unassembled WGS sequence"/>
</dbReference>
<organism evidence="1 2">
    <name type="scientific">Paramecium sonneborni</name>
    <dbReference type="NCBI Taxonomy" id="65129"/>
    <lineage>
        <taxon>Eukaryota</taxon>
        <taxon>Sar</taxon>
        <taxon>Alveolata</taxon>
        <taxon>Ciliophora</taxon>
        <taxon>Intramacronucleata</taxon>
        <taxon>Oligohymenophorea</taxon>
        <taxon>Peniculida</taxon>
        <taxon>Parameciidae</taxon>
        <taxon>Paramecium</taxon>
    </lineage>
</organism>
<protein>
    <submittedName>
        <fullName evidence="1">Uncharacterized protein</fullName>
    </submittedName>
</protein>
<keyword evidence="2" id="KW-1185">Reference proteome</keyword>
<comment type="caution">
    <text evidence="1">The sequence shown here is derived from an EMBL/GenBank/DDBJ whole genome shotgun (WGS) entry which is preliminary data.</text>
</comment>
<proteinExistence type="predicted"/>
<sequence length="210" mass="25449">MRMKQVNSWKIGLEKKQAQIGQIKQVDQLIILKFEIKQALLIQYILKKLKQEIYNTFKIWQLKAQVTQQVTIRQPNQAQYLKFQIAEGTVNSDTEQYPLQCLIHEIKKDIRSLQFQITHPFHADKLKKEFKDIPNEEFYFHTILNSTWFNNIYYNLLFKRLIDWRINTLYYDYNNEFLLLQVKIVFPDNYNIRILIILIKGTVYSIFSNY</sequence>
<accession>A0A8S1PUD6</accession>